<accession>A0A4U8QKB8</accession>
<name>A0A4U8QKB8_9FIRM</name>
<organism evidence="2 3">
    <name type="scientific">Robinsoniella peoriensis</name>
    <dbReference type="NCBI Taxonomy" id="180332"/>
    <lineage>
        <taxon>Bacteria</taxon>
        <taxon>Bacillati</taxon>
        <taxon>Bacillota</taxon>
        <taxon>Clostridia</taxon>
        <taxon>Lachnospirales</taxon>
        <taxon>Lachnospiraceae</taxon>
        <taxon>Robinsoniella</taxon>
    </lineage>
</organism>
<protein>
    <submittedName>
        <fullName evidence="2">Uncharacterized protein</fullName>
    </submittedName>
</protein>
<keyword evidence="1" id="KW-1133">Transmembrane helix</keyword>
<reference evidence="2 3" key="1">
    <citation type="journal article" date="2019" name="Anaerobe">
        <title>Detection of Robinsoniella peoriensis in multiple bone samples of a trauma patient.</title>
        <authorList>
            <person name="Schrottner P."/>
            <person name="Hartwich K."/>
            <person name="Bunk B."/>
            <person name="Schober I."/>
            <person name="Helbig S."/>
            <person name="Rudolph W.W."/>
            <person name="Gunzer F."/>
        </authorList>
    </citation>
    <scope>NUCLEOTIDE SEQUENCE [LARGE SCALE GENOMIC DNA]</scope>
    <source>
        <strain evidence="2 3">DSM 106044</strain>
    </source>
</reference>
<evidence type="ECO:0000256" key="1">
    <source>
        <dbReference type="SAM" id="Phobius"/>
    </source>
</evidence>
<keyword evidence="1" id="KW-0812">Transmembrane</keyword>
<keyword evidence="1" id="KW-0472">Membrane</keyword>
<proteinExistence type="predicted"/>
<evidence type="ECO:0000313" key="2">
    <source>
        <dbReference type="EMBL" id="TLD01576.1"/>
    </source>
</evidence>
<dbReference type="AlphaFoldDB" id="A0A4U8QKB8"/>
<dbReference type="EMBL" id="QGQD01000036">
    <property type="protein sequence ID" value="TLD01576.1"/>
    <property type="molecule type" value="Genomic_DNA"/>
</dbReference>
<evidence type="ECO:0000313" key="3">
    <source>
        <dbReference type="Proteomes" id="UP000306509"/>
    </source>
</evidence>
<comment type="caution">
    <text evidence="2">The sequence shown here is derived from an EMBL/GenBank/DDBJ whole genome shotgun (WGS) entry which is preliminary data.</text>
</comment>
<keyword evidence="3" id="KW-1185">Reference proteome</keyword>
<sequence length="60" mass="7069">MGHLEVHFKEEKFLVKLLTIYGNGVILILIKGSSQHRKVIRNRQVDVKHPYRMKCARLLL</sequence>
<feature type="transmembrane region" description="Helical" evidence="1">
    <location>
        <begin position="13"/>
        <end position="30"/>
    </location>
</feature>
<dbReference type="STRING" id="180332.GCA_000797495_04730"/>
<gene>
    <name evidence="2" type="ORF">DSM106044_01557</name>
</gene>
<dbReference type="Proteomes" id="UP000306509">
    <property type="component" value="Unassembled WGS sequence"/>
</dbReference>